<dbReference type="Gene3D" id="2.40.50.100">
    <property type="match status" value="1"/>
</dbReference>
<dbReference type="OrthoDB" id="9813967at2"/>
<organism evidence="2 3">
    <name type="scientific">Caenispirillum bisanense</name>
    <dbReference type="NCBI Taxonomy" id="414052"/>
    <lineage>
        <taxon>Bacteria</taxon>
        <taxon>Pseudomonadati</taxon>
        <taxon>Pseudomonadota</taxon>
        <taxon>Alphaproteobacteria</taxon>
        <taxon>Rhodospirillales</taxon>
        <taxon>Novispirillaceae</taxon>
        <taxon>Caenispirillum</taxon>
    </lineage>
</organism>
<dbReference type="GO" id="GO:1990281">
    <property type="term" value="C:efflux pump complex"/>
    <property type="evidence" value="ECO:0007669"/>
    <property type="project" value="TreeGrafter"/>
</dbReference>
<dbReference type="GO" id="GO:0015562">
    <property type="term" value="F:efflux transmembrane transporter activity"/>
    <property type="evidence" value="ECO:0007669"/>
    <property type="project" value="TreeGrafter"/>
</dbReference>
<dbReference type="NCBIfam" id="TIGR01730">
    <property type="entry name" value="RND_mfp"/>
    <property type="match status" value="1"/>
</dbReference>
<dbReference type="AlphaFoldDB" id="A0A286GDH3"/>
<proteinExistence type="inferred from homology"/>
<comment type="similarity">
    <text evidence="1">Belongs to the membrane fusion protein (MFP) (TC 8.A.1) family.</text>
</comment>
<keyword evidence="3" id="KW-1185">Reference proteome</keyword>
<dbReference type="Proteomes" id="UP000219621">
    <property type="component" value="Unassembled WGS sequence"/>
</dbReference>
<dbReference type="PANTHER" id="PTHR30469">
    <property type="entry name" value="MULTIDRUG RESISTANCE PROTEIN MDTA"/>
    <property type="match status" value="1"/>
</dbReference>
<protein>
    <submittedName>
        <fullName evidence="2">RND family efflux transporter, MFP subunit</fullName>
    </submittedName>
</protein>
<dbReference type="PANTHER" id="PTHR30469:SF11">
    <property type="entry name" value="BLL4320 PROTEIN"/>
    <property type="match status" value="1"/>
</dbReference>
<dbReference type="Gene3D" id="2.40.420.20">
    <property type="match status" value="1"/>
</dbReference>
<dbReference type="RefSeq" id="WP_097278475.1">
    <property type="nucleotide sequence ID" value="NZ_OCNJ01000003.1"/>
</dbReference>
<sequence>MVHMARALKGRGGIAAAVAVVVLAVGGAGLVAASVGPAPDAPAATAARLPVAALQVEPQAGHTVTDRFLGRLEPARRSTLAFEQPGLVTEILVEEGAAVAAGAVVARLDDAALLARRDQLAAQRDQVAADLDLARRTLDRQRTLRDQGHTPAQRYDEARLAAQALTARLAETDAALRAVRIDLDKAVLRAPFAGTVGPRLLDEGTVVGAGAAVVDLLETGRPRARVGVSPEVAAQLLPGAPVRLLVGGRPVPAEVLAVRPDLSGATRTVPVLVTVDAALDGGFGDTVELHVDRTIPAPGAWVPLTALVEARRGLWSVFVLRPDGATAEAGLSVVRESVEVLHVEGDRAYVAGPLSSGDRLVAAGAHRVVPGQSVVVAQAE</sequence>
<dbReference type="Gene3D" id="1.10.287.470">
    <property type="entry name" value="Helix hairpin bin"/>
    <property type="match status" value="1"/>
</dbReference>
<evidence type="ECO:0000313" key="2">
    <source>
        <dbReference type="EMBL" id="SOD93550.1"/>
    </source>
</evidence>
<evidence type="ECO:0000313" key="3">
    <source>
        <dbReference type="Proteomes" id="UP000219621"/>
    </source>
</evidence>
<dbReference type="SUPFAM" id="SSF111369">
    <property type="entry name" value="HlyD-like secretion proteins"/>
    <property type="match status" value="1"/>
</dbReference>
<reference evidence="2 3" key="1">
    <citation type="submission" date="2017-09" db="EMBL/GenBank/DDBJ databases">
        <authorList>
            <person name="Ehlers B."/>
            <person name="Leendertz F.H."/>
        </authorList>
    </citation>
    <scope>NUCLEOTIDE SEQUENCE [LARGE SCALE GENOMIC DNA]</scope>
    <source>
        <strain evidence="2 3">USBA 140</strain>
    </source>
</reference>
<name>A0A286GDH3_9PROT</name>
<accession>A0A286GDH3</accession>
<dbReference type="InterPro" id="IPR006143">
    <property type="entry name" value="RND_pump_MFP"/>
</dbReference>
<dbReference type="EMBL" id="OCNJ01000003">
    <property type="protein sequence ID" value="SOD93550.1"/>
    <property type="molecule type" value="Genomic_DNA"/>
</dbReference>
<gene>
    <name evidence="2" type="ORF">SAMN05421508_103107</name>
</gene>
<evidence type="ECO:0000256" key="1">
    <source>
        <dbReference type="ARBA" id="ARBA00009477"/>
    </source>
</evidence>